<comment type="caution">
    <text evidence="10">The sequence shown here is derived from an EMBL/GenBank/DDBJ whole genome shotgun (WGS) entry which is preliminary data.</text>
</comment>
<keyword evidence="6 8" id="KW-0472">Membrane</keyword>
<dbReference type="GO" id="GO:0005886">
    <property type="term" value="C:plasma membrane"/>
    <property type="evidence" value="ECO:0007669"/>
    <property type="project" value="TreeGrafter"/>
</dbReference>
<evidence type="ECO:0000256" key="5">
    <source>
        <dbReference type="ARBA" id="ARBA00022989"/>
    </source>
</evidence>
<keyword evidence="7" id="KW-0924">Ammonia transport</keyword>
<sequence length="142" mass="14181">TPLAGFVSPLSAAILGLLCGPIFVVSERAFSRLKWLSDPIGLLPGHLVGGLFGLLMIGVFSQDAFAAAAGYASLPSGLLFGGGARAVHQIGLEMLGAVAVMVTVFVLSLLAIWGISRILGGITLPPPDGQSTPTGAGSGASP</sequence>
<feature type="transmembrane region" description="Helical" evidence="8">
    <location>
        <begin position="94"/>
        <end position="115"/>
    </location>
</feature>
<feature type="transmembrane region" description="Helical" evidence="8">
    <location>
        <begin position="47"/>
        <end position="74"/>
    </location>
</feature>
<evidence type="ECO:0000256" key="8">
    <source>
        <dbReference type="SAM" id="Phobius"/>
    </source>
</evidence>
<evidence type="ECO:0000256" key="7">
    <source>
        <dbReference type="ARBA" id="ARBA00023177"/>
    </source>
</evidence>
<dbReference type="AlphaFoldDB" id="T1BLL5"/>
<dbReference type="InterPro" id="IPR029020">
    <property type="entry name" value="Ammonium/urea_transptr"/>
</dbReference>
<evidence type="ECO:0000256" key="6">
    <source>
        <dbReference type="ARBA" id="ARBA00023136"/>
    </source>
</evidence>
<keyword evidence="5 8" id="KW-1133">Transmembrane helix</keyword>
<dbReference type="Pfam" id="PF00909">
    <property type="entry name" value="Ammonium_transp"/>
    <property type="match status" value="1"/>
</dbReference>
<evidence type="ECO:0000256" key="4">
    <source>
        <dbReference type="ARBA" id="ARBA00022692"/>
    </source>
</evidence>
<evidence type="ECO:0000259" key="9">
    <source>
        <dbReference type="Pfam" id="PF00909"/>
    </source>
</evidence>
<evidence type="ECO:0000256" key="3">
    <source>
        <dbReference type="ARBA" id="ARBA00022448"/>
    </source>
</evidence>
<feature type="transmembrane region" description="Helical" evidence="8">
    <location>
        <begin position="6"/>
        <end position="26"/>
    </location>
</feature>
<reference evidence="10" key="1">
    <citation type="submission" date="2013-08" db="EMBL/GenBank/DDBJ databases">
        <authorList>
            <person name="Mendez C."/>
            <person name="Richter M."/>
            <person name="Ferrer M."/>
            <person name="Sanchez J."/>
        </authorList>
    </citation>
    <scope>NUCLEOTIDE SEQUENCE</scope>
</reference>
<dbReference type="EMBL" id="AUZY01001803">
    <property type="protein sequence ID" value="EQD73876.1"/>
    <property type="molecule type" value="Genomic_DNA"/>
</dbReference>
<feature type="domain" description="Ammonium transporter AmtB-like" evidence="9">
    <location>
        <begin position="1"/>
        <end position="120"/>
    </location>
</feature>
<dbReference type="SUPFAM" id="SSF111352">
    <property type="entry name" value="Ammonium transporter"/>
    <property type="match status" value="1"/>
</dbReference>
<organism evidence="10">
    <name type="scientific">mine drainage metagenome</name>
    <dbReference type="NCBI Taxonomy" id="410659"/>
    <lineage>
        <taxon>unclassified sequences</taxon>
        <taxon>metagenomes</taxon>
        <taxon>ecological metagenomes</taxon>
    </lineage>
</organism>
<accession>T1BLL5</accession>
<name>T1BLL5_9ZZZZ</name>
<reference evidence="10" key="2">
    <citation type="journal article" date="2014" name="ISME J.">
        <title>Microbial stratification in low pH oxic and suboxic macroscopic growths along an acid mine drainage.</title>
        <authorList>
            <person name="Mendez-Garcia C."/>
            <person name="Mesa V."/>
            <person name="Sprenger R.R."/>
            <person name="Richter M."/>
            <person name="Diez M.S."/>
            <person name="Solano J."/>
            <person name="Bargiela R."/>
            <person name="Golyshina O.V."/>
            <person name="Manteca A."/>
            <person name="Ramos J.L."/>
            <person name="Gallego J.R."/>
            <person name="Llorente I."/>
            <person name="Martins Dos Santos V.A."/>
            <person name="Jensen O.N."/>
            <person name="Pelaez A.I."/>
            <person name="Sanchez J."/>
            <person name="Ferrer M."/>
        </authorList>
    </citation>
    <scope>NUCLEOTIDE SEQUENCE</scope>
</reference>
<dbReference type="InterPro" id="IPR001905">
    <property type="entry name" value="Ammonium_transpt"/>
</dbReference>
<comment type="similarity">
    <text evidence="2">Belongs to the ammonia transporter channel (TC 1.A.11.2) family.</text>
</comment>
<comment type="subcellular location">
    <subcellularLocation>
        <location evidence="1">Membrane</location>
        <topology evidence="1">Multi-pass membrane protein</topology>
    </subcellularLocation>
</comment>
<feature type="non-terminal residue" evidence="10">
    <location>
        <position position="1"/>
    </location>
</feature>
<dbReference type="PANTHER" id="PTHR43029:SF10">
    <property type="entry name" value="AMMONIUM TRANSPORTER MEP2"/>
    <property type="match status" value="1"/>
</dbReference>
<dbReference type="GO" id="GO:0008519">
    <property type="term" value="F:ammonium channel activity"/>
    <property type="evidence" value="ECO:0007669"/>
    <property type="project" value="InterPro"/>
</dbReference>
<evidence type="ECO:0000256" key="1">
    <source>
        <dbReference type="ARBA" id="ARBA00004141"/>
    </source>
</evidence>
<dbReference type="PANTHER" id="PTHR43029">
    <property type="entry name" value="AMMONIUM TRANSPORTER MEP2"/>
    <property type="match status" value="1"/>
</dbReference>
<keyword evidence="4 8" id="KW-0812">Transmembrane</keyword>
<evidence type="ECO:0000313" key="10">
    <source>
        <dbReference type="EMBL" id="EQD73876.1"/>
    </source>
</evidence>
<gene>
    <name evidence="10" type="ORF">B1B_02989</name>
</gene>
<dbReference type="Gene3D" id="1.10.3430.10">
    <property type="entry name" value="Ammonium transporter AmtB like domains"/>
    <property type="match status" value="1"/>
</dbReference>
<evidence type="ECO:0000256" key="2">
    <source>
        <dbReference type="ARBA" id="ARBA00005887"/>
    </source>
</evidence>
<protein>
    <submittedName>
        <fullName evidence="10">Ammonium transporter</fullName>
    </submittedName>
</protein>
<keyword evidence="3" id="KW-0813">Transport</keyword>
<proteinExistence type="inferred from homology"/>
<dbReference type="InterPro" id="IPR024041">
    <property type="entry name" value="NH4_transpt_AmtB-like_dom"/>
</dbReference>